<organism evidence="7 8">
    <name type="scientific">Laccaria amethystina LaAM-08-1</name>
    <dbReference type="NCBI Taxonomy" id="1095629"/>
    <lineage>
        <taxon>Eukaryota</taxon>
        <taxon>Fungi</taxon>
        <taxon>Dikarya</taxon>
        <taxon>Basidiomycota</taxon>
        <taxon>Agaricomycotina</taxon>
        <taxon>Agaricomycetes</taxon>
        <taxon>Agaricomycetidae</taxon>
        <taxon>Agaricales</taxon>
        <taxon>Agaricineae</taxon>
        <taxon>Hydnangiaceae</taxon>
        <taxon>Laccaria</taxon>
    </lineage>
</organism>
<feature type="domain" description="RING-type" evidence="6">
    <location>
        <begin position="165"/>
        <end position="208"/>
    </location>
</feature>
<keyword evidence="8" id="KW-1185">Reference proteome</keyword>
<dbReference type="GO" id="GO:0008270">
    <property type="term" value="F:zinc ion binding"/>
    <property type="evidence" value="ECO:0007669"/>
    <property type="project" value="UniProtKB-KW"/>
</dbReference>
<dbReference type="Gene3D" id="3.30.40.10">
    <property type="entry name" value="Zinc/RING finger domain, C3HC4 (zinc finger)"/>
    <property type="match status" value="1"/>
</dbReference>
<name>A0A0C9Y3M0_9AGAR</name>
<feature type="region of interest" description="Disordered" evidence="5">
    <location>
        <begin position="240"/>
        <end position="318"/>
    </location>
</feature>
<evidence type="ECO:0000313" key="7">
    <source>
        <dbReference type="EMBL" id="KIK04687.1"/>
    </source>
</evidence>
<dbReference type="AlphaFoldDB" id="A0A0C9Y3M0"/>
<keyword evidence="2 4" id="KW-0863">Zinc-finger</keyword>
<evidence type="ECO:0000256" key="3">
    <source>
        <dbReference type="ARBA" id="ARBA00022833"/>
    </source>
</evidence>
<evidence type="ECO:0000256" key="4">
    <source>
        <dbReference type="PROSITE-ProRule" id="PRU00175"/>
    </source>
</evidence>
<feature type="compositionally biased region" description="Acidic residues" evidence="5">
    <location>
        <begin position="19"/>
        <end position="28"/>
    </location>
</feature>
<dbReference type="HOGENOM" id="CLU_056202_0_0_1"/>
<dbReference type="STRING" id="1095629.A0A0C9Y3M0"/>
<protein>
    <submittedName>
        <fullName evidence="7">Unplaced genomic scaffold K443scaffold_32, whole genome shotgun sequence</fullName>
    </submittedName>
</protein>
<dbReference type="InterPro" id="IPR017907">
    <property type="entry name" value="Znf_RING_CS"/>
</dbReference>
<evidence type="ECO:0000259" key="6">
    <source>
        <dbReference type="PROSITE" id="PS50089"/>
    </source>
</evidence>
<reference evidence="8" key="2">
    <citation type="submission" date="2015-01" db="EMBL/GenBank/DDBJ databases">
        <title>Evolutionary Origins and Diversification of the Mycorrhizal Mutualists.</title>
        <authorList>
            <consortium name="DOE Joint Genome Institute"/>
            <consortium name="Mycorrhizal Genomics Consortium"/>
            <person name="Kohler A."/>
            <person name="Kuo A."/>
            <person name="Nagy L.G."/>
            <person name="Floudas D."/>
            <person name="Copeland A."/>
            <person name="Barry K.W."/>
            <person name="Cichocki N."/>
            <person name="Veneault-Fourrey C."/>
            <person name="LaButti K."/>
            <person name="Lindquist E.A."/>
            <person name="Lipzen A."/>
            <person name="Lundell T."/>
            <person name="Morin E."/>
            <person name="Murat C."/>
            <person name="Riley R."/>
            <person name="Ohm R."/>
            <person name="Sun H."/>
            <person name="Tunlid A."/>
            <person name="Henrissat B."/>
            <person name="Grigoriev I.V."/>
            <person name="Hibbett D.S."/>
            <person name="Martin F."/>
        </authorList>
    </citation>
    <scope>NUCLEOTIDE SEQUENCE [LARGE SCALE GENOMIC DNA]</scope>
    <source>
        <strain evidence="8">LaAM-08-1</strain>
    </source>
</reference>
<evidence type="ECO:0000256" key="2">
    <source>
        <dbReference type="ARBA" id="ARBA00022771"/>
    </source>
</evidence>
<dbReference type="PROSITE" id="PS00518">
    <property type="entry name" value="ZF_RING_1"/>
    <property type="match status" value="1"/>
</dbReference>
<dbReference type="SUPFAM" id="SSF57850">
    <property type="entry name" value="RING/U-box"/>
    <property type="match status" value="1"/>
</dbReference>
<evidence type="ECO:0000256" key="1">
    <source>
        <dbReference type="ARBA" id="ARBA00022723"/>
    </source>
</evidence>
<feature type="region of interest" description="Disordered" evidence="5">
    <location>
        <begin position="50"/>
        <end position="83"/>
    </location>
</feature>
<keyword evidence="1" id="KW-0479">Metal-binding</keyword>
<dbReference type="SMART" id="SM00184">
    <property type="entry name" value="RING"/>
    <property type="match status" value="1"/>
</dbReference>
<feature type="compositionally biased region" description="Acidic residues" evidence="5">
    <location>
        <begin position="247"/>
        <end position="262"/>
    </location>
</feature>
<reference evidence="7 8" key="1">
    <citation type="submission" date="2014-04" db="EMBL/GenBank/DDBJ databases">
        <authorList>
            <consortium name="DOE Joint Genome Institute"/>
            <person name="Kuo A."/>
            <person name="Kohler A."/>
            <person name="Nagy L.G."/>
            <person name="Floudas D."/>
            <person name="Copeland A."/>
            <person name="Barry K.W."/>
            <person name="Cichocki N."/>
            <person name="Veneault-Fourrey C."/>
            <person name="LaButti K."/>
            <person name="Lindquist E.A."/>
            <person name="Lipzen A."/>
            <person name="Lundell T."/>
            <person name="Morin E."/>
            <person name="Murat C."/>
            <person name="Sun H."/>
            <person name="Tunlid A."/>
            <person name="Henrissat B."/>
            <person name="Grigoriev I.V."/>
            <person name="Hibbett D.S."/>
            <person name="Martin F."/>
            <person name="Nordberg H.P."/>
            <person name="Cantor M.N."/>
            <person name="Hua S.X."/>
        </authorList>
    </citation>
    <scope>NUCLEOTIDE SEQUENCE [LARGE SCALE GENOMIC DNA]</scope>
    <source>
        <strain evidence="7 8">LaAM-08-1</strain>
    </source>
</reference>
<evidence type="ECO:0000313" key="8">
    <source>
        <dbReference type="Proteomes" id="UP000054477"/>
    </source>
</evidence>
<feature type="region of interest" description="Disordered" evidence="5">
    <location>
        <begin position="1"/>
        <end position="32"/>
    </location>
</feature>
<dbReference type="InterPro" id="IPR001841">
    <property type="entry name" value="Znf_RING"/>
</dbReference>
<feature type="compositionally biased region" description="Basic residues" evidence="5">
    <location>
        <begin position="1"/>
        <end position="13"/>
    </location>
</feature>
<feature type="compositionally biased region" description="Polar residues" evidence="5">
    <location>
        <begin position="280"/>
        <end position="289"/>
    </location>
</feature>
<evidence type="ECO:0000256" key="5">
    <source>
        <dbReference type="SAM" id="MobiDB-lite"/>
    </source>
</evidence>
<keyword evidence="3" id="KW-0862">Zinc</keyword>
<dbReference type="Pfam" id="PF14634">
    <property type="entry name" value="zf-RING_5"/>
    <property type="match status" value="1"/>
</dbReference>
<dbReference type="PROSITE" id="PS50089">
    <property type="entry name" value="ZF_RING_2"/>
    <property type="match status" value="1"/>
</dbReference>
<proteinExistence type="predicted"/>
<accession>A0A0C9Y3M0</accession>
<dbReference type="Proteomes" id="UP000054477">
    <property type="component" value="Unassembled WGS sequence"/>
</dbReference>
<dbReference type="OrthoDB" id="1923159at2759"/>
<feature type="compositionally biased region" description="Basic and acidic residues" evidence="5">
    <location>
        <begin position="306"/>
        <end position="318"/>
    </location>
</feature>
<gene>
    <name evidence="7" type="ORF">K443DRAFT_675703</name>
</gene>
<dbReference type="InterPro" id="IPR013083">
    <property type="entry name" value="Znf_RING/FYVE/PHD"/>
</dbReference>
<sequence length="318" mass="36413">MAPKAISRRKRPHNVNSDTADELSDSDDGTTGIENIESLLASLHNEVKTTKQSLKNFRKKNKKLKQELASEMANDQPPDRVPRSQLEPLLEKIERLKKDNKKKENEIKLFREKELREEAEALLTEKQLDAGAGSDPIHRMTKLLRKFYDLMMVTTLEDDGQSEDCVICLEKMRLKKCYNLPCEHMICDNCLPKMSKGADETVRCPTCRKVCPREDIELITYTEQDRWDALLKVAEAWGAGDRRGEAETSEEEAEENFVDDETERSTSSLPANGADKDGQSSDSGPSTRQTVERQPYLQSPVKEKRKRMEELAARKKRR</sequence>
<dbReference type="EMBL" id="KN838567">
    <property type="protein sequence ID" value="KIK04687.1"/>
    <property type="molecule type" value="Genomic_DNA"/>
</dbReference>